<feature type="domain" description="COMM" evidence="1">
    <location>
        <begin position="106"/>
        <end position="161"/>
    </location>
</feature>
<dbReference type="OrthoDB" id="10260682at2759"/>
<dbReference type="VEuPathDB" id="TrichDB:TVAG_296940"/>
<reference evidence="2" key="2">
    <citation type="journal article" date="2007" name="Science">
        <title>Draft genome sequence of the sexually transmitted pathogen Trichomonas vaginalis.</title>
        <authorList>
            <person name="Carlton J.M."/>
            <person name="Hirt R.P."/>
            <person name="Silva J.C."/>
            <person name="Delcher A.L."/>
            <person name="Schatz M."/>
            <person name="Zhao Q."/>
            <person name="Wortman J.R."/>
            <person name="Bidwell S.L."/>
            <person name="Alsmark U.C.M."/>
            <person name="Besteiro S."/>
            <person name="Sicheritz-Ponten T."/>
            <person name="Noel C.J."/>
            <person name="Dacks J.B."/>
            <person name="Foster P.G."/>
            <person name="Simillion C."/>
            <person name="Van de Peer Y."/>
            <person name="Miranda-Saavedra D."/>
            <person name="Barton G.J."/>
            <person name="Westrop G.D."/>
            <person name="Mueller S."/>
            <person name="Dessi D."/>
            <person name="Fiori P.L."/>
            <person name="Ren Q."/>
            <person name="Paulsen I."/>
            <person name="Zhang H."/>
            <person name="Bastida-Corcuera F.D."/>
            <person name="Simoes-Barbosa A."/>
            <person name="Brown M.T."/>
            <person name="Hayes R.D."/>
            <person name="Mukherjee M."/>
            <person name="Okumura C.Y."/>
            <person name="Schneider R."/>
            <person name="Smith A.J."/>
            <person name="Vanacova S."/>
            <person name="Villalvazo M."/>
            <person name="Haas B.J."/>
            <person name="Pertea M."/>
            <person name="Feldblyum T.V."/>
            <person name="Utterback T.R."/>
            <person name="Shu C.L."/>
            <person name="Osoegawa K."/>
            <person name="de Jong P.J."/>
            <person name="Hrdy I."/>
            <person name="Horvathova L."/>
            <person name="Zubacova Z."/>
            <person name="Dolezal P."/>
            <person name="Malik S.B."/>
            <person name="Logsdon J.M. Jr."/>
            <person name="Henze K."/>
            <person name="Gupta A."/>
            <person name="Wang C.C."/>
            <person name="Dunne R.L."/>
            <person name="Upcroft J.A."/>
            <person name="Upcroft P."/>
            <person name="White O."/>
            <person name="Salzberg S.L."/>
            <person name="Tang P."/>
            <person name="Chiu C.-H."/>
            <person name="Lee Y.-S."/>
            <person name="Embley T.M."/>
            <person name="Coombs G.H."/>
            <person name="Mottram J.C."/>
            <person name="Tachezy J."/>
            <person name="Fraser-Liggett C.M."/>
            <person name="Johnson P.J."/>
        </authorList>
    </citation>
    <scope>NUCLEOTIDE SEQUENCE [LARGE SCALE GENOMIC DNA]</scope>
    <source>
        <strain evidence="2">G3</strain>
    </source>
</reference>
<accession>A2DR89</accession>
<keyword evidence="3" id="KW-1185">Reference proteome</keyword>
<dbReference type="Pfam" id="PF07258">
    <property type="entry name" value="COMM_domain"/>
    <property type="match status" value="1"/>
</dbReference>
<name>A2DR89_TRIV3</name>
<reference evidence="2" key="1">
    <citation type="submission" date="2006-10" db="EMBL/GenBank/DDBJ databases">
        <authorList>
            <person name="Amadeo P."/>
            <person name="Zhao Q."/>
            <person name="Wortman J."/>
            <person name="Fraser-Liggett C."/>
            <person name="Carlton J."/>
        </authorList>
    </citation>
    <scope>NUCLEOTIDE SEQUENCE</scope>
    <source>
        <strain evidence="2">G3</strain>
    </source>
</reference>
<dbReference type="AlphaFoldDB" id="A2DR89"/>
<evidence type="ECO:0000313" key="2">
    <source>
        <dbReference type="EMBL" id="EAY17015.1"/>
    </source>
</evidence>
<dbReference type="Proteomes" id="UP000001542">
    <property type="component" value="Unassembled WGS sequence"/>
</dbReference>
<dbReference type="RefSeq" id="XP_001329238.1">
    <property type="nucleotide sequence ID" value="XM_001329203.1"/>
</dbReference>
<gene>
    <name evidence="2" type="ORF">TVAG_296940</name>
</gene>
<dbReference type="KEGG" id="tva:4775028"/>
<evidence type="ECO:0000259" key="1">
    <source>
        <dbReference type="Pfam" id="PF07258"/>
    </source>
</evidence>
<proteinExistence type="predicted"/>
<dbReference type="EMBL" id="DS113235">
    <property type="protein sequence ID" value="EAY17015.1"/>
    <property type="molecule type" value="Genomic_DNA"/>
</dbReference>
<dbReference type="SMR" id="A2DR89"/>
<sequence length="170" mass="19170">MESIDEERLENIIKTVVDVVLGYSKEETLNSKLLDFDTHQRETLVKALLAVLRQALAQHLEEEAFTNLLNEKFVEQNVITKGLKEYYVKNMVNLQQHYAQCCPLNPGLVDFKWVSTLPSDSKFGLSSAQPTVKCQITTTNGAFAFNLSPEAVQNLAAEIQNIQNVIQEVK</sequence>
<dbReference type="VEuPathDB" id="TrichDB:TVAGG3_0512480"/>
<dbReference type="InterPro" id="IPR017920">
    <property type="entry name" value="COMM"/>
</dbReference>
<protein>
    <recommendedName>
        <fullName evidence="1">COMM domain-containing protein</fullName>
    </recommendedName>
</protein>
<organism evidence="2 3">
    <name type="scientific">Trichomonas vaginalis (strain ATCC PRA-98 / G3)</name>
    <dbReference type="NCBI Taxonomy" id="412133"/>
    <lineage>
        <taxon>Eukaryota</taxon>
        <taxon>Metamonada</taxon>
        <taxon>Parabasalia</taxon>
        <taxon>Trichomonadida</taxon>
        <taxon>Trichomonadidae</taxon>
        <taxon>Trichomonas</taxon>
    </lineage>
</organism>
<evidence type="ECO:0000313" key="3">
    <source>
        <dbReference type="Proteomes" id="UP000001542"/>
    </source>
</evidence>
<dbReference type="InParanoid" id="A2DR89"/>